<dbReference type="Pfam" id="PF25927">
    <property type="entry name" value="DUF7972"/>
    <property type="match status" value="1"/>
</dbReference>
<sequence>MVQPDRFETVRRYVAVVVVPFRTAYRRVGNSRLASWLLYTGERPMVTLALLAGVFAAFLALALLRPVDMQQLLSDTNTLQSLFSALLSGAILIVSVVSSISSIVLSQEITDIETEQSRIDASIEFRKRAENLAEVEGSPGQPAAFLEVILYSIYRETRALQRATDECDDEEFSEQIDALAEEIVDEAKAAAETLDGARFGTFNVLSAGLHYDYSWQLNTARRIRNRYEGEIDEETADALQNLIDTLKFFATGREYFQSLYYKREVARLSSNLLFVSLPVIVLISYLLLALDANIIPIFRIGPLTSLPVFVLLVYTLSLAPYVVLTAYVIRVAAITLRTLAAGPFLVRQPDHDDIVELQVDIDPDSWDEQAEDPGEDLDGGDASEDGVDESAVRGQADPGEDQSAASDGASSSRSRGADGRDRE</sequence>
<dbReference type="AlphaFoldDB" id="A0ABD5Y6W6"/>
<dbReference type="InterPro" id="IPR058278">
    <property type="entry name" value="DUF7972"/>
</dbReference>
<protein>
    <submittedName>
        <fullName evidence="3">Uncharacterized protein</fullName>
    </submittedName>
</protein>
<dbReference type="RefSeq" id="WP_382261980.1">
    <property type="nucleotide sequence ID" value="NZ_JBHTAS010000003.1"/>
</dbReference>
<evidence type="ECO:0000256" key="2">
    <source>
        <dbReference type="SAM" id="Phobius"/>
    </source>
</evidence>
<comment type="caution">
    <text evidence="3">The sequence shown here is derived from an EMBL/GenBank/DDBJ whole genome shotgun (WGS) entry which is preliminary data.</text>
</comment>
<feature type="transmembrane region" description="Helical" evidence="2">
    <location>
        <begin position="45"/>
        <end position="64"/>
    </location>
</feature>
<keyword evidence="2" id="KW-1133">Transmembrane helix</keyword>
<dbReference type="EMBL" id="JBHTAS010000003">
    <property type="protein sequence ID" value="MFC7143084.1"/>
    <property type="molecule type" value="Genomic_DNA"/>
</dbReference>
<keyword evidence="4" id="KW-1185">Reference proteome</keyword>
<feature type="region of interest" description="Disordered" evidence="1">
    <location>
        <begin position="365"/>
        <end position="423"/>
    </location>
</feature>
<feature type="compositionally biased region" description="Low complexity" evidence="1">
    <location>
        <begin position="403"/>
        <end position="414"/>
    </location>
</feature>
<feature type="transmembrane region" description="Helical" evidence="2">
    <location>
        <begin position="308"/>
        <end position="329"/>
    </location>
</feature>
<reference evidence="3 4" key="1">
    <citation type="journal article" date="2019" name="Int. J. Syst. Evol. Microbiol.">
        <title>The Global Catalogue of Microorganisms (GCM) 10K type strain sequencing project: providing services to taxonomists for standard genome sequencing and annotation.</title>
        <authorList>
            <consortium name="The Broad Institute Genomics Platform"/>
            <consortium name="The Broad Institute Genome Sequencing Center for Infectious Disease"/>
            <person name="Wu L."/>
            <person name="Ma J."/>
        </authorList>
    </citation>
    <scope>NUCLEOTIDE SEQUENCE [LARGE SCALE GENOMIC DNA]</scope>
    <source>
        <strain evidence="3 4">XZYJT29</strain>
    </source>
</reference>
<accession>A0ABD5Y6W6</accession>
<feature type="transmembrane region" description="Helical" evidence="2">
    <location>
        <begin position="84"/>
        <end position="105"/>
    </location>
</feature>
<feature type="compositionally biased region" description="Acidic residues" evidence="1">
    <location>
        <begin position="365"/>
        <end position="388"/>
    </location>
</feature>
<evidence type="ECO:0000256" key="1">
    <source>
        <dbReference type="SAM" id="MobiDB-lite"/>
    </source>
</evidence>
<keyword evidence="2" id="KW-0812">Transmembrane</keyword>
<organism evidence="3 4">
    <name type="scientific">Halosimplex aquaticum</name>
    <dbReference type="NCBI Taxonomy" id="3026162"/>
    <lineage>
        <taxon>Archaea</taxon>
        <taxon>Methanobacteriati</taxon>
        <taxon>Methanobacteriota</taxon>
        <taxon>Stenosarchaea group</taxon>
        <taxon>Halobacteria</taxon>
        <taxon>Halobacteriales</taxon>
        <taxon>Haloarculaceae</taxon>
        <taxon>Halosimplex</taxon>
    </lineage>
</organism>
<name>A0ABD5Y6W6_9EURY</name>
<proteinExistence type="predicted"/>
<gene>
    <name evidence="3" type="ORF">ACFQMA_25120</name>
</gene>
<feature type="transmembrane region" description="Helical" evidence="2">
    <location>
        <begin position="268"/>
        <end position="288"/>
    </location>
</feature>
<keyword evidence="2" id="KW-0472">Membrane</keyword>
<dbReference type="Proteomes" id="UP001596432">
    <property type="component" value="Unassembled WGS sequence"/>
</dbReference>
<evidence type="ECO:0000313" key="4">
    <source>
        <dbReference type="Proteomes" id="UP001596432"/>
    </source>
</evidence>
<evidence type="ECO:0000313" key="3">
    <source>
        <dbReference type="EMBL" id="MFC7143084.1"/>
    </source>
</evidence>